<dbReference type="InterPro" id="IPR015525">
    <property type="entry name" value="BRCA2"/>
</dbReference>
<organism evidence="4 5">
    <name type="scientific">Mucor velutinosus</name>
    <dbReference type="NCBI Taxonomy" id="708070"/>
    <lineage>
        <taxon>Eukaryota</taxon>
        <taxon>Fungi</taxon>
        <taxon>Fungi incertae sedis</taxon>
        <taxon>Mucoromycota</taxon>
        <taxon>Mucoromycotina</taxon>
        <taxon>Mucoromycetes</taxon>
        <taxon>Mucorales</taxon>
        <taxon>Mucorineae</taxon>
        <taxon>Mucoraceae</taxon>
        <taxon>Mucor</taxon>
    </lineage>
</organism>
<dbReference type="Pfam" id="PF09169">
    <property type="entry name" value="BRCA-2_helical"/>
    <property type="match status" value="1"/>
</dbReference>
<comment type="caution">
    <text evidence="4">The sequence shown here is derived from an EMBL/GenBank/DDBJ whole genome shotgun (WGS) entry which is preliminary data.</text>
</comment>
<dbReference type="Pfam" id="PF09103">
    <property type="entry name" value="BRCA-2_OB1"/>
    <property type="match status" value="1"/>
</dbReference>
<dbReference type="InterPro" id="IPR012340">
    <property type="entry name" value="NA-bd_OB-fold"/>
</dbReference>
<evidence type="ECO:0000313" key="5">
    <source>
        <dbReference type="Proteomes" id="UP001304243"/>
    </source>
</evidence>
<name>A0AAN7D5J9_9FUNG</name>
<dbReference type="PANTHER" id="PTHR11289:SF0">
    <property type="entry name" value="BREAST CANCER TYPE 2 SUSCEPTIBILITY PROTEIN"/>
    <property type="match status" value="1"/>
</dbReference>
<dbReference type="GO" id="GO:0006355">
    <property type="term" value="P:regulation of DNA-templated transcription"/>
    <property type="evidence" value="ECO:0007669"/>
    <property type="project" value="TreeGrafter"/>
</dbReference>
<evidence type="ECO:0000259" key="3">
    <source>
        <dbReference type="Pfam" id="PF09169"/>
    </source>
</evidence>
<dbReference type="Gene3D" id="2.40.50.140">
    <property type="entry name" value="Nucleic acid-binding proteins"/>
    <property type="match status" value="3"/>
</dbReference>
<dbReference type="InterPro" id="IPR015187">
    <property type="entry name" value="BRCA2_OB_1"/>
</dbReference>
<dbReference type="InterPro" id="IPR036315">
    <property type="entry name" value="BRCA2_hlx_sf"/>
</dbReference>
<dbReference type="PANTHER" id="PTHR11289">
    <property type="entry name" value="BREAST CANCER TYPE 2 SUSCEPTIBILITY PROTEIN BRCA2"/>
    <property type="match status" value="1"/>
</dbReference>
<dbReference type="InterPro" id="IPR015252">
    <property type="entry name" value="BRCA2_hlx"/>
</dbReference>
<keyword evidence="1" id="KW-0175">Coiled coil</keyword>
<dbReference type="SUPFAM" id="SSF50249">
    <property type="entry name" value="Nucleic acid-binding proteins"/>
    <property type="match status" value="2"/>
</dbReference>
<protein>
    <submittedName>
        <fullName evidence="4">Uncharacterized protein</fullName>
    </submittedName>
</protein>
<dbReference type="EMBL" id="JASEJX010000033">
    <property type="protein sequence ID" value="KAK4510789.1"/>
    <property type="molecule type" value="Genomic_DNA"/>
</dbReference>
<dbReference type="GeneID" id="89948908"/>
<feature type="coiled-coil region" evidence="1">
    <location>
        <begin position="23"/>
        <end position="50"/>
    </location>
</feature>
<feature type="domain" description="BRCA2 OB1" evidence="2">
    <location>
        <begin position="548"/>
        <end position="666"/>
    </location>
</feature>
<proteinExistence type="predicted"/>
<dbReference type="AlphaFoldDB" id="A0AAN7D5J9"/>
<feature type="domain" description="Breast cancer type 2 susceptibility protein helical" evidence="3">
    <location>
        <begin position="476"/>
        <end position="543"/>
    </location>
</feature>
<gene>
    <name evidence="4" type="ORF">ATC70_005222</name>
</gene>
<evidence type="ECO:0000313" key="4">
    <source>
        <dbReference type="EMBL" id="KAK4510789.1"/>
    </source>
</evidence>
<evidence type="ECO:0000256" key="1">
    <source>
        <dbReference type="SAM" id="Coils"/>
    </source>
</evidence>
<dbReference type="Proteomes" id="UP001304243">
    <property type="component" value="Unassembled WGS sequence"/>
</dbReference>
<dbReference type="SUPFAM" id="SSF81872">
    <property type="entry name" value="BRCA2 helical domain"/>
    <property type="match status" value="1"/>
</dbReference>
<keyword evidence="5" id="KW-1185">Reference proteome</keyword>
<reference evidence="4 5" key="1">
    <citation type="submission" date="2022-11" db="EMBL/GenBank/DDBJ databases">
        <title>Mucor velutinosus strain NIH1002 WGS.</title>
        <authorList>
            <person name="Subramanian P."/>
            <person name="Mullikin J.C."/>
            <person name="Segre J.A."/>
            <person name="Zelazny A.M."/>
        </authorList>
    </citation>
    <scope>NUCLEOTIDE SEQUENCE [LARGE SCALE GENOMIC DNA]</scope>
    <source>
        <strain evidence="4 5">NIH1002</strain>
    </source>
</reference>
<sequence>MSFRMDDHDEFEDDWDEFTPSAQDTLYEKLESIENNAAAAKLERDNEIEDMDGDFNVFLDELFEIPFKFKEKTKKQTPLGEICVNKQHKNTVGPVQNKENTADECSLVYDSQDDNMWSNVDLDLLSNIETDSKSAINNQKDIDTADIRIRPSSISPPLPMKYESSSTTMKGFTTASGRALKPVSDQAKRMALALFNEDGECKEEGKTAVMTGFSTASGRPLKPVSEKAQKAAFALFEEADDELKEKPIATYGGIKTASGKSLNKPSKTSIQVASRLFGDEKAHGLKRPNDHLIDPELKYESVLDKYGGFRTGNSKKQITVSSRAKKEAISMFEKDSTVPDSPQNASIVPDITAASKQAVHNTPVNAPSDVKQFIPNQLGRNKRFKTSQKQNKPFKSPIIRSNIELTKAAISNKGNSRLKGQPVFDLTPPTHRYKLSSLGKPLSYSREQLISKNIPHAIIDMTIDKAALYKFQNSWGWKEAQHDMIDSNCVPSRLTTAWVQNHYALIVWKIACLIRSYPDQFIDQWQTQSVLNQLLYRYEREVNLGQRPVLKKILEQDDNSVKHMVLVVADIIETEASSFYNTSTKYRLVLSDGWYTVHSCIDLRMEHAITRRRLKIGHKLSICGAQIIGDKTAQSPLSIKANDTLLSITSNGCLPARWDEKLGYHKRKLMIRPLPTIFDDGGTVTAIDIIVCRKLPILYSESLSNGATITRTAKEEEDALRRIESCDGFNGVQRQQSYAVPNFRVNHRSSNAPHLDRTVSEPKNPEERRVSGFFKVRICDAASRGNDQPWATLLLSNANELNHMDIVEGNRFRVFFVQPYHPKNKKYAGLDLKTTRMTRWEPVPSTTAAKKTAYVPRFVTLCGDIRHQDRLSDFDMVVYVLQTGSPTIENKNGRKLWHQTLLVTDQSQSVCQIEFRLPLNHFPDITGHVISVANARFEMYDGKYDITCLKTTDESEVTTKLSSSAEYLQKSMHELRGWVEQNHDCIKSIEDRVQKSVR</sequence>
<dbReference type="GO" id="GO:0000724">
    <property type="term" value="P:double-strand break repair via homologous recombination"/>
    <property type="evidence" value="ECO:0007669"/>
    <property type="project" value="InterPro"/>
</dbReference>
<accession>A0AAN7D5J9</accession>
<evidence type="ECO:0000259" key="2">
    <source>
        <dbReference type="Pfam" id="PF09103"/>
    </source>
</evidence>
<dbReference type="RefSeq" id="XP_064677455.1">
    <property type="nucleotide sequence ID" value="XM_064824519.1"/>
</dbReference>